<evidence type="ECO:0000313" key="1">
    <source>
        <dbReference type="EMBL" id="QBK92311.1"/>
    </source>
</evidence>
<protein>
    <submittedName>
        <fullName evidence="1">Uncharacterized protein</fullName>
    </submittedName>
</protein>
<accession>A0A481ZCB3</accession>
<dbReference type="EMBL" id="MK500573">
    <property type="protein sequence ID" value="QBK92311.1"/>
    <property type="molecule type" value="Genomic_DNA"/>
</dbReference>
<reference evidence="1" key="1">
    <citation type="journal article" date="2019" name="MBio">
        <title>Virus Genomes from Deep Sea Sediments Expand the Ocean Megavirome and Support Independent Origins of Viral Gigantism.</title>
        <authorList>
            <person name="Backstrom D."/>
            <person name="Yutin N."/>
            <person name="Jorgensen S.L."/>
            <person name="Dharamshi J."/>
            <person name="Homa F."/>
            <person name="Zaremba-Niedwiedzka K."/>
            <person name="Spang A."/>
            <person name="Wolf Y.I."/>
            <person name="Koonin E.V."/>
            <person name="Ettema T.J."/>
        </authorList>
    </citation>
    <scope>NUCLEOTIDE SEQUENCE</scope>
</reference>
<gene>
    <name evidence="1" type="ORF">LCPAC304_06580</name>
</gene>
<sequence>MEDPSPFLSLDAELLAIMLENMSFREIQEWCNTHPRFKELCHQSASIVPLIERKSREEIAGTVMFYTEDETFLFFGVTLMSDLFNMHENFILGRENMEIMINHLSNNQSFELETLAWDYTPDGPRIKDGVGVSYDYTGGANFVGILSSRCPSLSVDPLLFRSILMAALSAADKGFTDEDGKVLVFRDGGTRFKSRWPTS</sequence>
<proteinExistence type="predicted"/>
<name>A0A481ZCB3_9VIRU</name>
<organism evidence="1">
    <name type="scientific">Pithovirus LCPAC304</name>
    <dbReference type="NCBI Taxonomy" id="2506594"/>
    <lineage>
        <taxon>Viruses</taxon>
        <taxon>Pithoviruses</taxon>
    </lineage>
</organism>